<dbReference type="Pfam" id="PF21863">
    <property type="entry name" value="HTH_67"/>
    <property type="match status" value="1"/>
</dbReference>
<gene>
    <name evidence="2" type="ORF">B1B_10417</name>
</gene>
<reference evidence="2" key="2">
    <citation type="journal article" date="2014" name="ISME J.">
        <title>Microbial stratification in low pH oxic and suboxic macroscopic growths along an acid mine drainage.</title>
        <authorList>
            <person name="Mendez-Garcia C."/>
            <person name="Mesa V."/>
            <person name="Sprenger R.R."/>
            <person name="Richter M."/>
            <person name="Diez M.S."/>
            <person name="Solano J."/>
            <person name="Bargiela R."/>
            <person name="Golyshina O.V."/>
            <person name="Manteca A."/>
            <person name="Ramos J.L."/>
            <person name="Gallego J.R."/>
            <person name="Llorente I."/>
            <person name="Martins Dos Santos V.A."/>
            <person name="Jensen O.N."/>
            <person name="Pelaez A.I."/>
            <person name="Sanchez J."/>
            <person name="Ferrer M."/>
        </authorList>
    </citation>
    <scope>NUCLEOTIDE SEQUENCE</scope>
</reference>
<organism evidence="2">
    <name type="scientific">mine drainage metagenome</name>
    <dbReference type="NCBI Taxonomy" id="410659"/>
    <lineage>
        <taxon>unclassified sequences</taxon>
        <taxon>metagenomes</taxon>
        <taxon>ecological metagenomes</taxon>
    </lineage>
</organism>
<sequence length="258" mass="28046">MNGREQVHLIATTTDTLCHLLWFLRRQEPELVELVQSRGSTGFPHYLTSRLGVLPEESWATAVYIAPESLVDHLLPRCRELDPPAYVEASLDAAGRALQRLHPDPPGAGLRELADAVDPGGELPAAWASLPRSGDLHRDAIRDAMVLREHRAHGHYQAAQELGLSPLQLLVVTALWRGQSQDAIAGLFRWSDEEIEAAAGSLRERGWAAFGGGLTAAGVAAREGIEEATDSRGEQPLSRLPESRRDQVVASLAELASI</sequence>
<dbReference type="InterPro" id="IPR054058">
    <property type="entry name" value="HTH_67"/>
</dbReference>
<reference evidence="2" key="1">
    <citation type="submission" date="2013-08" db="EMBL/GenBank/DDBJ databases">
        <authorList>
            <person name="Mendez C."/>
            <person name="Richter M."/>
            <person name="Ferrer M."/>
            <person name="Sanchez J."/>
        </authorList>
    </citation>
    <scope>NUCLEOTIDE SEQUENCE</scope>
</reference>
<protein>
    <submittedName>
        <fullName evidence="2">Uncharacterized protein</fullName>
    </submittedName>
</protein>
<accession>T1BG66</accession>
<evidence type="ECO:0000256" key="1">
    <source>
        <dbReference type="SAM" id="MobiDB-lite"/>
    </source>
</evidence>
<proteinExistence type="predicted"/>
<evidence type="ECO:0000313" key="2">
    <source>
        <dbReference type="EMBL" id="EQD53125.1"/>
    </source>
</evidence>
<dbReference type="NCBIfam" id="NF047719">
    <property type="entry name" value="SCO6745_fam_HTH"/>
    <property type="match status" value="1"/>
</dbReference>
<name>T1BG66_9ZZZZ</name>
<feature type="region of interest" description="Disordered" evidence="1">
    <location>
        <begin position="224"/>
        <end position="243"/>
    </location>
</feature>
<feature type="compositionally biased region" description="Basic and acidic residues" evidence="1">
    <location>
        <begin position="224"/>
        <end position="233"/>
    </location>
</feature>
<dbReference type="EMBL" id="AUZY01006817">
    <property type="protein sequence ID" value="EQD53125.1"/>
    <property type="molecule type" value="Genomic_DNA"/>
</dbReference>
<dbReference type="AlphaFoldDB" id="T1BG66"/>
<comment type="caution">
    <text evidence="2">The sequence shown here is derived from an EMBL/GenBank/DDBJ whole genome shotgun (WGS) entry which is preliminary data.</text>
</comment>